<dbReference type="InterPro" id="IPR002539">
    <property type="entry name" value="MaoC-like_dom"/>
</dbReference>
<keyword evidence="3" id="KW-1185">Reference proteome</keyword>
<dbReference type="OrthoDB" id="209979at2157"/>
<dbReference type="RefSeq" id="WP_089734814.1">
    <property type="nucleotide sequence ID" value="NZ_FNIA01000016.1"/>
</dbReference>
<evidence type="ECO:0000313" key="2">
    <source>
        <dbReference type="EMBL" id="SDN13249.1"/>
    </source>
</evidence>
<reference evidence="2 3" key="1">
    <citation type="submission" date="2016-10" db="EMBL/GenBank/DDBJ databases">
        <authorList>
            <person name="de Groot N.N."/>
        </authorList>
    </citation>
    <scope>NUCLEOTIDE SEQUENCE [LARGE SCALE GENOMIC DNA]</scope>
    <source>
        <strain evidence="3">EB21,IBRC-M 10013,KCTC 4048</strain>
    </source>
</reference>
<evidence type="ECO:0000259" key="1">
    <source>
        <dbReference type="Pfam" id="PF01575"/>
    </source>
</evidence>
<name>A0A1G9YVT5_9EURY</name>
<dbReference type="PANTHER" id="PTHR43664">
    <property type="entry name" value="MONOAMINE OXIDASE-RELATED"/>
    <property type="match status" value="1"/>
</dbReference>
<dbReference type="InterPro" id="IPR029069">
    <property type="entry name" value="HotDog_dom_sf"/>
</dbReference>
<protein>
    <submittedName>
        <fullName evidence="2">Acyl dehydratase</fullName>
    </submittedName>
</protein>
<dbReference type="STRING" id="996166.SAMN05192554_11666"/>
<organism evidence="2 3">
    <name type="scientific">Haloarchaeobius iranensis</name>
    <dbReference type="NCBI Taxonomy" id="996166"/>
    <lineage>
        <taxon>Archaea</taxon>
        <taxon>Methanobacteriati</taxon>
        <taxon>Methanobacteriota</taxon>
        <taxon>Stenosarchaea group</taxon>
        <taxon>Halobacteria</taxon>
        <taxon>Halobacteriales</taxon>
        <taxon>Halorubellaceae</taxon>
        <taxon>Haloarchaeobius</taxon>
    </lineage>
</organism>
<evidence type="ECO:0000313" key="3">
    <source>
        <dbReference type="Proteomes" id="UP000199370"/>
    </source>
</evidence>
<dbReference type="EMBL" id="FNIA01000016">
    <property type="protein sequence ID" value="SDN13249.1"/>
    <property type="molecule type" value="Genomic_DNA"/>
</dbReference>
<dbReference type="InterPro" id="IPR052342">
    <property type="entry name" value="MCH/BMMD"/>
</dbReference>
<dbReference type="Pfam" id="PF01575">
    <property type="entry name" value="MaoC_dehydratas"/>
    <property type="match status" value="1"/>
</dbReference>
<gene>
    <name evidence="2" type="ORF">SAMN05192554_11666</name>
</gene>
<dbReference type="Proteomes" id="UP000199370">
    <property type="component" value="Unassembled WGS sequence"/>
</dbReference>
<sequence>MAYSYEPHYFEDMEVGKTFESAGRTVTESDFVFHSMFADDWTELHTNAEYSEDGPFGERIGHGPMTFILTTGMVQRCGFVERTVIAFLGMNYMDVPNPLTIGDTISAEFEVTEKKEFGSREDAGLVVIDADTRNQDDEILLQGDMKFMWRKRDYYTEDEREEMGLP</sequence>
<dbReference type="Gene3D" id="3.10.129.10">
    <property type="entry name" value="Hotdog Thioesterase"/>
    <property type="match status" value="1"/>
</dbReference>
<proteinExistence type="predicted"/>
<dbReference type="AlphaFoldDB" id="A0A1G9YVT5"/>
<accession>A0A1G9YVT5</accession>
<feature type="domain" description="MaoC-like" evidence="1">
    <location>
        <begin position="15"/>
        <end position="118"/>
    </location>
</feature>
<dbReference type="SUPFAM" id="SSF54637">
    <property type="entry name" value="Thioesterase/thiol ester dehydrase-isomerase"/>
    <property type="match status" value="1"/>
</dbReference>
<dbReference type="PANTHER" id="PTHR43664:SF1">
    <property type="entry name" value="BETA-METHYLMALYL-COA DEHYDRATASE"/>
    <property type="match status" value="1"/>
</dbReference>